<dbReference type="OrthoDB" id="9938362at2759"/>
<dbReference type="AlphaFoldDB" id="A0A3P7L2R0"/>
<protein>
    <recommendedName>
        <fullName evidence="1">PID domain-containing protein</fullName>
    </recommendedName>
</protein>
<evidence type="ECO:0000313" key="2">
    <source>
        <dbReference type="EMBL" id="VDM73508.1"/>
    </source>
</evidence>
<name>A0A3P7L2R0_STRVU</name>
<keyword evidence="3" id="KW-1185">Reference proteome</keyword>
<feature type="domain" description="PID" evidence="1">
    <location>
        <begin position="6"/>
        <end position="93"/>
    </location>
</feature>
<dbReference type="SUPFAM" id="SSF50729">
    <property type="entry name" value="PH domain-like"/>
    <property type="match status" value="1"/>
</dbReference>
<evidence type="ECO:0000259" key="1">
    <source>
        <dbReference type="Pfam" id="PF00640"/>
    </source>
</evidence>
<accession>A0A3P7L2R0</accession>
<dbReference type="InterPro" id="IPR011993">
    <property type="entry name" value="PH-like_dom_sf"/>
</dbReference>
<organism evidence="2 3">
    <name type="scientific">Strongylus vulgaris</name>
    <name type="common">Blood worm</name>
    <dbReference type="NCBI Taxonomy" id="40348"/>
    <lineage>
        <taxon>Eukaryota</taxon>
        <taxon>Metazoa</taxon>
        <taxon>Ecdysozoa</taxon>
        <taxon>Nematoda</taxon>
        <taxon>Chromadorea</taxon>
        <taxon>Rhabditida</taxon>
        <taxon>Rhabditina</taxon>
        <taxon>Rhabditomorpha</taxon>
        <taxon>Strongyloidea</taxon>
        <taxon>Strongylidae</taxon>
        <taxon>Strongylus</taxon>
    </lineage>
</organism>
<dbReference type="EMBL" id="UYYB01031059">
    <property type="protein sequence ID" value="VDM73508.1"/>
    <property type="molecule type" value="Genomic_DNA"/>
</dbReference>
<dbReference type="InterPro" id="IPR006020">
    <property type="entry name" value="PTB/PI_dom"/>
</dbReference>
<sequence>MTPDLRQLVVKECINMIAGELKIIPEQEMNPIIKKIVGSPQVANYKVDLSISTKALNIIYTDPKDKERMNRLIARHSIELVSFAAQGSEVRQCSINHYPS</sequence>
<dbReference type="Proteomes" id="UP000270094">
    <property type="component" value="Unassembled WGS sequence"/>
</dbReference>
<evidence type="ECO:0000313" key="3">
    <source>
        <dbReference type="Proteomes" id="UP000270094"/>
    </source>
</evidence>
<reference evidence="2 3" key="1">
    <citation type="submission" date="2018-11" db="EMBL/GenBank/DDBJ databases">
        <authorList>
            <consortium name="Pathogen Informatics"/>
        </authorList>
    </citation>
    <scope>NUCLEOTIDE SEQUENCE [LARGE SCALE GENOMIC DNA]</scope>
</reference>
<dbReference type="Gene3D" id="2.30.29.30">
    <property type="entry name" value="Pleckstrin-homology domain (PH domain)/Phosphotyrosine-binding domain (PTB)"/>
    <property type="match status" value="1"/>
</dbReference>
<gene>
    <name evidence="2" type="ORF">SVUK_LOCUS8506</name>
</gene>
<dbReference type="Pfam" id="PF00640">
    <property type="entry name" value="PID"/>
    <property type="match status" value="1"/>
</dbReference>
<proteinExistence type="predicted"/>